<name>A0A0N9I3V9_9PSEU</name>
<evidence type="ECO:0000313" key="2">
    <source>
        <dbReference type="Proteomes" id="UP000063699"/>
    </source>
</evidence>
<dbReference type="KEGG" id="kphy:AOZ06_23545"/>
<dbReference type="Proteomes" id="UP000063699">
    <property type="component" value="Chromosome"/>
</dbReference>
<evidence type="ECO:0000313" key="1">
    <source>
        <dbReference type="EMBL" id="ALG09482.1"/>
    </source>
</evidence>
<sequence>MWIGSCSRSSRVSSRQRPVSRCERDELALARPRHGDHDDVGHRRVFPDHRFDLAEFHAAAPDLDLVVHAAEVLGAAYRWPWPDAQCRPGSPRRSSRPFRCR</sequence>
<dbReference type="STRING" id="860235.AOZ06_23545"/>
<dbReference type="AntiFam" id="ANF00178">
    <property type="entry name" value="Shadow ORF (opposite dhbF)"/>
</dbReference>
<dbReference type="AlphaFoldDB" id="A0A0N9I3V9"/>
<protein>
    <submittedName>
        <fullName evidence="1">Uncharacterized protein</fullName>
    </submittedName>
</protein>
<dbReference type="EMBL" id="CP012752">
    <property type="protein sequence ID" value="ALG09482.1"/>
    <property type="molecule type" value="Genomic_DNA"/>
</dbReference>
<proteinExistence type="predicted"/>
<keyword evidence="2" id="KW-1185">Reference proteome</keyword>
<reference evidence="1 2" key="1">
    <citation type="submission" date="2015-07" db="EMBL/GenBank/DDBJ databases">
        <title>Genome sequencing of Kibdelosporangium phytohabitans.</title>
        <authorList>
            <person name="Qin S."/>
            <person name="Xing K."/>
        </authorList>
    </citation>
    <scope>NUCLEOTIDE SEQUENCE [LARGE SCALE GENOMIC DNA]</scope>
    <source>
        <strain evidence="1 2">KLBMP1111</strain>
    </source>
</reference>
<gene>
    <name evidence="1" type="ORF">AOZ06_23545</name>
</gene>
<organism evidence="1 2">
    <name type="scientific">Kibdelosporangium phytohabitans</name>
    <dbReference type="NCBI Taxonomy" id="860235"/>
    <lineage>
        <taxon>Bacteria</taxon>
        <taxon>Bacillati</taxon>
        <taxon>Actinomycetota</taxon>
        <taxon>Actinomycetes</taxon>
        <taxon>Pseudonocardiales</taxon>
        <taxon>Pseudonocardiaceae</taxon>
        <taxon>Kibdelosporangium</taxon>
    </lineage>
</organism>
<accession>A0A0N9I3V9</accession>